<gene>
    <name evidence="8" type="ORF">ACFSTF_00645</name>
</gene>
<keyword evidence="5 6" id="KW-0472">Membrane</keyword>
<dbReference type="Gene3D" id="3.30.70.120">
    <property type="match status" value="1"/>
</dbReference>
<dbReference type="InterPro" id="IPR051461">
    <property type="entry name" value="UPF0750_membrane"/>
</dbReference>
<dbReference type="PIRSF" id="PIRSF006483">
    <property type="entry name" value="Membrane_protein_YitT"/>
    <property type="match status" value="1"/>
</dbReference>
<dbReference type="Pfam" id="PF10035">
    <property type="entry name" value="DUF2179"/>
    <property type="match status" value="1"/>
</dbReference>
<feature type="transmembrane region" description="Helical" evidence="6">
    <location>
        <begin position="68"/>
        <end position="85"/>
    </location>
</feature>
<evidence type="ECO:0000256" key="3">
    <source>
        <dbReference type="ARBA" id="ARBA00022692"/>
    </source>
</evidence>
<evidence type="ECO:0000256" key="5">
    <source>
        <dbReference type="ARBA" id="ARBA00023136"/>
    </source>
</evidence>
<evidence type="ECO:0000256" key="4">
    <source>
        <dbReference type="ARBA" id="ARBA00022989"/>
    </source>
</evidence>
<dbReference type="Proteomes" id="UP001597458">
    <property type="component" value="Unassembled WGS sequence"/>
</dbReference>
<feature type="transmembrane region" description="Helical" evidence="6">
    <location>
        <begin position="20"/>
        <end position="41"/>
    </location>
</feature>
<dbReference type="RefSeq" id="WP_141191089.1">
    <property type="nucleotide sequence ID" value="NZ_JBHUMR010000001.1"/>
</dbReference>
<evidence type="ECO:0000313" key="8">
    <source>
        <dbReference type="EMBL" id="MFD2615851.1"/>
    </source>
</evidence>
<organism evidence="8 9">
    <name type="scientific">Terrilactibacillus laevilacticus</name>
    <dbReference type="NCBI Taxonomy" id="1380157"/>
    <lineage>
        <taxon>Bacteria</taxon>
        <taxon>Bacillati</taxon>
        <taxon>Bacillota</taxon>
        <taxon>Bacilli</taxon>
        <taxon>Bacillales</taxon>
        <taxon>Bacillaceae</taxon>
        <taxon>Terrilactibacillus</taxon>
    </lineage>
</organism>
<keyword evidence="2" id="KW-1003">Cell membrane</keyword>
<dbReference type="InterPro" id="IPR019264">
    <property type="entry name" value="DUF2179"/>
</dbReference>
<proteinExistence type="predicted"/>
<keyword evidence="4 6" id="KW-1133">Transmembrane helix</keyword>
<protein>
    <submittedName>
        <fullName evidence="8">YitT family protein</fullName>
    </submittedName>
</protein>
<comment type="caution">
    <text evidence="8">The sequence shown here is derived from an EMBL/GenBank/DDBJ whole genome shotgun (WGS) entry which is preliminary data.</text>
</comment>
<feature type="domain" description="DUF2179" evidence="7">
    <location>
        <begin position="236"/>
        <end position="290"/>
    </location>
</feature>
<evidence type="ECO:0000256" key="6">
    <source>
        <dbReference type="SAM" id="Phobius"/>
    </source>
</evidence>
<evidence type="ECO:0000256" key="1">
    <source>
        <dbReference type="ARBA" id="ARBA00004651"/>
    </source>
</evidence>
<dbReference type="EMBL" id="JBHUMR010000001">
    <property type="protein sequence ID" value="MFD2615851.1"/>
    <property type="molecule type" value="Genomic_DNA"/>
</dbReference>
<evidence type="ECO:0000313" key="9">
    <source>
        <dbReference type="Proteomes" id="UP001597458"/>
    </source>
</evidence>
<feature type="transmembrane region" description="Helical" evidence="6">
    <location>
        <begin position="123"/>
        <end position="141"/>
    </location>
</feature>
<dbReference type="InterPro" id="IPR015867">
    <property type="entry name" value="N-reg_PII/ATP_PRibTrfase_C"/>
</dbReference>
<dbReference type="CDD" id="cd16380">
    <property type="entry name" value="YitT_C"/>
    <property type="match status" value="1"/>
</dbReference>
<dbReference type="PANTHER" id="PTHR33545">
    <property type="entry name" value="UPF0750 MEMBRANE PROTEIN YITT-RELATED"/>
    <property type="match status" value="1"/>
</dbReference>
<feature type="transmembrane region" description="Helical" evidence="6">
    <location>
        <begin position="162"/>
        <end position="182"/>
    </location>
</feature>
<reference evidence="9" key="1">
    <citation type="journal article" date="2019" name="Int. J. Syst. Evol. Microbiol.">
        <title>The Global Catalogue of Microorganisms (GCM) 10K type strain sequencing project: providing services to taxonomists for standard genome sequencing and annotation.</title>
        <authorList>
            <consortium name="The Broad Institute Genomics Platform"/>
            <consortium name="The Broad Institute Genome Sequencing Center for Infectious Disease"/>
            <person name="Wu L."/>
            <person name="Ma J."/>
        </authorList>
    </citation>
    <scope>NUCLEOTIDE SEQUENCE [LARGE SCALE GENOMIC DNA]</scope>
    <source>
        <strain evidence="9">TISTR 2241</strain>
    </source>
</reference>
<dbReference type="PANTHER" id="PTHR33545:SF9">
    <property type="entry name" value="UPF0750 MEMBRANE PROTEIN YITE"/>
    <property type="match status" value="1"/>
</dbReference>
<keyword evidence="3 6" id="KW-0812">Transmembrane</keyword>
<keyword evidence="9" id="KW-1185">Reference proteome</keyword>
<sequence length="297" mass="32082">MNKKSRNRSDILSNSIWGIVLDFIYVLIGSSLIAIAFNLFLMPNKIASGGVSGISTILHWKFGLEPSYVQWALNIPLFIVGVLILGKSLGYVNFALKTIVGTIFLPFVVFLTSGLDAATTNPILGAIFGGVGVGLGLGFVFRGKGSTGGTDLLAQIIHKFTGLQLGICVVLIDGLIVVNSAFTLSLESALYALVSMYLTGKVIDVVQLGISNSKLALIISEHQNTLKQAIFEEIDRGVTQMEGRGGYTDDARPVLMVVVSQNELTRLKQLVKRIDPKAFLIVSNATEVFGEGFRRHY</sequence>
<dbReference type="Pfam" id="PF02588">
    <property type="entry name" value="YitT_membrane"/>
    <property type="match status" value="1"/>
</dbReference>
<dbReference type="InterPro" id="IPR003740">
    <property type="entry name" value="YitT"/>
</dbReference>
<feature type="transmembrane region" description="Helical" evidence="6">
    <location>
        <begin position="92"/>
        <end position="111"/>
    </location>
</feature>
<evidence type="ECO:0000259" key="7">
    <source>
        <dbReference type="Pfam" id="PF10035"/>
    </source>
</evidence>
<name>A0ABW5PKQ0_9BACI</name>
<accession>A0ABW5PKQ0</accession>
<comment type="subcellular location">
    <subcellularLocation>
        <location evidence="1">Cell membrane</location>
        <topology evidence="1">Multi-pass membrane protein</topology>
    </subcellularLocation>
</comment>
<evidence type="ECO:0000256" key="2">
    <source>
        <dbReference type="ARBA" id="ARBA00022475"/>
    </source>
</evidence>